<feature type="transmembrane region" description="Helical" evidence="1">
    <location>
        <begin position="77"/>
        <end position="97"/>
    </location>
</feature>
<dbReference type="eggNOG" id="ENOG5033DEX">
    <property type="taxonomic scope" value="Bacteria"/>
</dbReference>
<proteinExistence type="predicted"/>
<evidence type="ECO:0000313" key="2">
    <source>
        <dbReference type="EMBL" id="AEE47970.1"/>
    </source>
</evidence>
<keyword evidence="1" id="KW-0472">Membrane</keyword>
<gene>
    <name evidence="2" type="ordered locus">Halhy_0056</name>
</gene>
<feature type="transmembrane region" description="Helical" evidence="1">
    <location>
        <begin position="125"/>
        <end position="148"/>
    </location>
</feature>
<keyword evidence="3" id="KW-1185">Reference proteome</keyword>
<reference key="2">
    <citation type="submission" date="2011-04" db="EMBL/GenBank/DDBJ databases">
        <title>Complete sequence of chromosome of Haliscomenobacter hydrossis DSM 1100.</title>
        <authorList>
            <consortium name="US DOE Joint Genome Institute (JGI-PGF)"/>
            <person name="Lucas S."/>
            <person name="Han J."/>
            <person name="Lapidus A."/>
            <person name="Bruce D."/>
            <person name="Goodwin L."/>
            <person name="Pitluck S."/>
            <person name="Peters L."/>
            <person name="Kyrpides N."/>
            <person name="Mavromatis K."/>
            <person name="Ivanova N."/>
            <person name="Ovchinnikova G."/>
            <person name="Pagani I."/>
            <person name="Daligault H."/>
            <person name="Detter J.C."/>
            <person name="Han C."/>
            <person name="Land M."/>
            <person name="Hauser L."/>
            <person name="Markowitz V."/>
            <person name="Cheng J.-F."/>
            <person name="Hugenholtz P."/>
            <person name="Woyke T."/>
            <person name="Wu D."/>
            <person name="Verbarg S."/>
            <person name="Frueling A."/>
            <person name="Brambilla E."/>
            <person name="Klenk H.-P."/>
            <person name="Eisen J.A."/>
        </authorList>
    </citation>
    <scope>NUCLEOTIDE SEQUENCE</scope>
    <source>
        <strain>DSM 1100</strain>
    </source>
</reference>
<dbReference type="Proteomes" id="UP000008461">
    <property type="component" value="Chromosome"/>
</dbReference>
<keyword evidence="1" id="KW-0812">Transmembrane</keyword>
<dbReference type="Pfam" id="PF08592">
    <property type="entry name" value="Anthrone_oxy"/>
    <property type="match status" value="1"/>
</dbReference>
<evidence type="ECO:0000256" key="1">
    <source>
        <dbReference type="SAM" id="Phobius"/>
    </source>
</evidence>
<organism evidence="2 3">
    <name type="scientific">Haliscomenobacter hydrossis (strain ATCC 27775 / DSM 1100 / LMG 10767 / O)</name>
    <dbReference type="NCBI Taxonomy" id="760192"/>
    <lineage>
        <taxon>Bacteria</taxon>
        <taxon>Pseudomonadati</taxon>
        <taxon>Bacteroidota</taxon>
        <taxon>Saprospiria</taxon>
        <taxon>Saprospirales</taxon>
        <taxon>Haliscomenobacteraceae</taxon>
        <taxon>Haliscomenobacter</taxon>
    </lineage>
</organism>
<reference evidence="2 3" key="1">
    <citation type="journal article" date="2011" name="Stand. Genomic Sci.">
        <title>Complete genome sequence of Haliscomenobacter hydrossis type strain (O).</title>
        <authorList>
            <consortium name="US DOE Joint Genome Institute (JGI-PGF)"/>
            <person name="Daligault H."/>
            <person name="Lapidus A."/>
            <person name="Zeytun A."/>
            <person name="Nolan M."/>
            <person name="Lucas S."/>
            <person name="Del Rio T.G."/>
            <person name="Tice H."/>
            <person name="Cheng J.F."/>
            <person name="Tapia R."/>
            <person name="Han C."/>
            <person name="Goodwin L."/>
            <person name="Pitluck S."/>
            <person name="Liolios K."/>
            <person name="Pagani I."/>
            <person name="Ivanova N."/>
            <person name="Huntemann M."/>
            <person name="Mavromatis K."/>
            <person name="Mikhailova N."/>
            <person name="Pati A."/>
            <person name="Chen A."/>
            <person name="Palaniappan K."/>
            <person name="Land M."/>
            <person name="Hauser L."/>
            <person name="Brambilla E.M."/>
            <person name="Rohde M."/>
            <person name="Verbarg S."/>
            <person name="Goker M."/>
            <person name="Bristow J."/>
            <person name="Eisen J.A."/>
            <person name="Markowitz V."/>
            <person name="Hugenholtz P."/>
            <person name="Kyrpides N.C."/>
            <person name="Klenk H.P."/>
            <person name="Woyke T."/>
        </authorList>
    </citation>
    <scope>NUCLEOTIDE SEQUENCE [LARGE SCALE GENOMIC DNA]</scope>
    <source>
        <strain evidence="3">ATCC 27775 / DSM 1100 / LMG 10767 / O</strain>
    </source>
</reference>
<dbReference type="AlphaFoldDB" id="F4KRI0"/>
<evidence type="ECO:0008006" key="4">
    <source>
        <dbReference type="Google" id="ProtNLM"/>
    </source>
</evidence>
<evidence type="ECO:0000313" key="3">
    <source>
        <dbReference type="Proteomes" id="UP000008461"/>
    </source>
</evidence>
<dbReference type="InterPro" id="IPR013901">
    <property type="entry name" value="Anthrone_oxy"/>
</dbReference>
<name>F4KRI0_HALH1</name>
<dbReference type="OrthoDB" id="1453741at2"/>
<dbReference type="EMBL" id="CP002691">
    <property type="protein sequence ID" value="AEE47970.1"/>
    <property type="molecule type" value="Genomic_DNA"/>
</dbReference>
<dbReference type="RefSeq" id="WP_013762534.1">
    <property type="nucleotide sequence ID" value="NC_015510.1"/>
</dbReference>
<sequence>MALTLVRLLNIIIAALLAGVSFGIWMGFNPLSLSPSTYVEQQQNMLGGLKVLMISLVFIATLITIVSAFLQKKNKPVFIVLLIAAVFFIACILITRFGNKPIDDVVMTWTADALPDNWTALRDKWWSLHIMRTIAEMIALFLVTWASIRKN</sequence>
<feature type="transmembrane region" description="Helical" evidence="1">
    <location>
        <begin position="48"/>
        <end position="70"/>
    </location>
</feature>
<dbReference type="KEGG" id="hhy:Halhy_0056"/>
<accession>F4KRI0</accession>
<feature type="transmembrane region" description="Helical" evidence="1">
    <location>
        <begin position="7"/>
        <end position="28"/>
    </location>
</feature>
<protein>
    <recommendedName>
        <fullName evidence="4">DUF1772 domain-containing protein</fullName>
    </recommendedName>
</protein>
<dbReference type="HOGENOM" id="CLU_111152_1_1_10"/>
<keyword evidence="1" id="KW-1133">Transmembrane helix</keyword>
<dbReference type="STRING" id="760192.Halhy_0056"/>